<evidence type="ECO:0000313" key="3">
    <source>
        <dbReference type="EMBL" id="MCM2370194.1"/>
    </source>
</evidence>
<dbReference type="PANTHER" id="PTHR46268">
    <property type="entry name" value="STRESS RESPONSE PROTEIN NHAX"/>
    <property type="match status" value="1"/>
</dbReference>
<feature type="domain" description="UspA" evidence="2">
    <location>
        <begin position="7"/>
        <end position="158"/>
    </location>
</feature>
<accession>A0ABT0U0M5</accession>
<proteinExistence type="inferred from homology"/>
<evidence type="ECO:0000256" key="1">
    <source>
        <dbReference type="ARBA" id="ARBA00008791"/>
    </source>
</evidence>
<reference evidence="3 4" key="1">
    <citation type="journal article" date="2022" name="Syst. Appl. Microbiol.">
        <title>Rhodopirellula aestuarii sp. nov., a novel member of the genus Rhodopirellula isolated from brackish sediments collected in the Tagus River estuary, Portugal.</title>
        <authorList>
            <person name="Vitorino I.R."/>
            <person name="Klimek D."/>
            <person name="Calusinska M."/>
            <person name="Lobo-da-Cunha A."/>
            <person name="Vasconcelos V."/>
            <person name="Lage O.M."/>
        </authorList>
    </citation>
    <scope>NUCLEOTIDE SEQUENCE [LARGE SCALE GENOMIC DNA]</scope>
    <source>
        <strain evidence="3 4">ICT_H3.1</strain>
    </source>
</reference>
<dbReference type="InterPro" id="IPR006016">
    <property type="entry name" value="UspA"/>
</dbReference>
<organism evidence="3 4">
    <name type="scientific">Aporhodopirellula aestuarii</name>
    <dbReference type="NCBI Taxonomy" id="2950107"/>
    <lineage>
        <taxon>Bacteria</taxon>
        <taxon>Pseudomonadati</taxon>
        <taxon>Planctomycetota</taxon>
        <taxon>Planctomycetia</taxon>
        <taxon>Pirellulales</taxon>
        <taxon>Pirellulaceae</taxon>
        <taxon>Aporhodopirellula</taxon>
    </lineage>
</organism>
<dbReference type="InterPro" id="IPR014729">
    <property type="entry name" value="Rossmann-like_a/b/a_fold"/>
</dbReference>
<dbReference type="Gene3D" id="3.40.50.620">
    <property type="entry name" value="HUPs"/>
    <property type="match status" value="1"/>
</dbReference>
<dbReference type="PANTHER" id="PTHR46268:SF6">
    <property type="entry name" value="UNIVERSAL STRESS PROTEIN UP12"/>
    <property type="match status" value="1"/>
</dbReference>
<dbReference type="SUPFAM" id="SSF52402">
    <property type="entry name" value="Adenine nucleotide alpha hydrolases-like"/>
    <property type="match status" value="1"/>
</dbReference>
<dbReference type="CDD" id="cd00293">
    <property type="entry name" value="USP-like"/>
    <property type="match status" value="1"/>
</dbReference>
<comment type="similarity">
    <text evidence="1">Belongs to the universal stress protein A family.</text>
</comment>
<dbReference type="InterPro" id="IPR006015">
    <property type="entry name" value="Universal_stress_UspA"/>
</dbReference>
<dbReference type="PRINTS" id="PR01438">
    <property type="entry name" value="UNVRSLSTRESS"/>
</dbReference>
<evidence type="ECO:0000259" key="2">
    <source>
        <dbReference type="Pfam" id="PF00582"/>
    </source>
</evidence>
<gene>
    <name evidence="3" type="ORF">NB063_06105</name>
</gene>
<dbReference type="Pfam" id="PF00582">
    <property type="entry name" value="Usp"/>
    <property type="match status" value="1"/>
</dbReference>
<dbReference type="Proteomes" id="UP001202961">
    <property type="component" value="Unassembled WGS sequence"/>
</dbReference>
<sequence length="159" mass="17021">MNHFENTQILVPFDFSEDAQSAVETATGIAEKNDNVTVLHVIDPGQLYGFDDNGGYELGGGLGTVTHESARLAQINEKHQHAALEAMQELFADSAYQGIHLVTTVDVPAEGITKYASTNAIELIVIPSHGQSGFRPSIIGSVAEKVVRLAHCPVLVLRG</sequence>
<dbReference type="EMBL" id="JAMQBK010000018">
    <property type="protein sequence ID" value="MCM2370194.1"/>
    <property type="molecule type" value="Genomic_DNA"/>
</dbReference>
<keyword evidence="4" id="KW-1185">Reference proteome</keyword>
<name>A0ABT0U0M5_9BACT</name>
<dbReference type="RefSeq" id="WP_250927866.1">
    <property type="nucleotide sequence ID" value="NZ_JAMQBK010000018.1"/>
</dbReference>
<evidence type="ECO:0000313" key="4">
    <source>
        <dbReference type="Proteomes" id="UP001202961"/>
    </source>
</evidence>
<comment type="caution">
    <text evidence="3">The sequence shown here is derived from an EMBL/GenBank/DDBJ whole genome shotgun (WGS) entry which is preliminary data.</text>
</comment>
<protein>
    <submittedName>
        <fullName evidence="3">Universal stress protein</fullName>
    </submittedName>
</protein>